<evidence type="ECO:0000313" key="3">
    <source>
        <dbReference type="Proteomes" id="UP001153069"/>
    </source>
</evidence>
<name>A0A9N8F6D6_9STRA</name>
<feature type="non-terminal residue" evidence="2">
    <location>
        <position position="255"/>
    </location>
</feature>
<feature type="region of interest" description="Disordered" evidence="1">
    <location>
        <begin position="1"/>
        <end position="59"/>
    </location>
</feature>
<dbReference type="Proteomes" id="UP001153069">
    <property type="component" value="Unassembled WGS sequence"/>
</dbReference>
<sequence length="255" mass="29149">KATSKKATPKTATPKKTTKDPFTSPKAKKAGKKEATTTPLLTLSKSEKPSPIPEDEQPRFCKKMGTKYINIEVDTKMPEANGPFVIYDVGQTLEGCGDKISRMFYGFMIFVKMDIRWAIDDQSQSYYKAHLLTTDKVVPACDYNHLKFRDTWVAHKETNEGFTDCIDDYIDRFNKNKQGRFFAHYLLHFKGMTLSSKTIFSDATDDEVLGKKSLKFFNGSMRSLRCRELTIMLSFLLSGLTRTLERKGKLLMRKS</sequence>
<comment type="caution">
    <text evidence="2">The sequence shown here is derived from an EMBL/GenBank/DDBJ whole genome shotgun (WGS) entry which is preliminary data.</text>
</comment>
<dbReference type="EMBL" id="CAICTM010004404">
    <property type="protein sequence ID" value="CAB9531950.1"/>
    <property type="molecule type" value="Genomic_DNA"/>
</dbReference>
<accession>A0A9N8F6D6</accession>
<gene>
    <name evidence="2" type="ORF">SEMRO_4406_G353930.1</name>
</gene>
<keyword evidence="3" id="KW-1185">Reference proteome</keyword>
<protein>
    <submittedName>
        <fullName evidence="2">Uncharacterized protein</fullName>
    </submittedName>
</protein>
<evidence type="ECO:0000256" key="1">
    <source>
        <dbReference type="SAM" id="MobiDB-lite"/>
    </source>
</evidence>
<reference evidence="2" key="1">
    <citation type="submission" date="2020-06" db="EMBL/GenBank/DDBJ databases">
        <authorList>
            <consortium name="Plant Systems Biology data submission"/>
        </authorList>
    </citation>
    <scope>NUCLEOTIDE SEQUENCE</scope>
    <source>
        <strain evidence="2">D6</strain>
    </source>
</reference>
<evidence type="ECO:0000313" key="2">
    <source>
        <dbReference type="EMBL" id="CAB9531950.1"/>
    </source>
</evidence>
<proteinExistence type="predicted"/>
<feature type="compositionally biased region" description="Low complexity" evidence="1">
    <location>
        <begin position="1"/>
        <end position="25"/>
    </location>
</feature>
<dbReference type="AlphaFoldDB" id="A0A9N8F6D6"/>
<organism evidence="2 3">
    <name type="scientific">Seminavis robusta</name>
    <dbReference type="NCBI Taxonomy" id="568900"/>
    <lineage>
        <taxon>Eukaryota</taxon>
        <taxon>Sar</taxon>
        <taxon>Stramenopiles</taxon>
        <taxon>Ochrophyta</taxon>
        <taxon>Bacillariophyta</taxon>
        <taxon>Bacillariophyceae</taxon>
        <taxon>Bacillariophycidae</taxon>
        <taxon>Naviculales</taxon>
        <taxon>Naviculaceae</taxon>
        <taxon>Seminavis</taxon>
    </lineage>
</organism>